<sequence length="323" mass="34409">MIATDGVLDRAGGERDVPGLIERLRSDPATRVLAVRRGRTLVAGDGGLRLLLPDAPLLASFLASSDTHPAESVESADEDVRWALLGRRSDGSAVLLASLPDSSPPDSALPDSTSSSQGGGDWAGIRDVAAGLPAEEAELLVTGVALAGWLRDAAHCPFCGRRTEVRNAGWARHCPGCGREHFPRTDPAVIVAIESADGERLLLGANAIWQGRMYSCFAGFVEAGESLETTVHREIGEEAGVRLRDVRYRGSQPWPFPRSLMIGFRATAVDEALAHGDGEEIIDVRWLTRAEIGSALAGHGPVELPGAASIARALIRDWYEERA</sequence>
<dbReference type="InterPro" id="IPR015797">
    <property type="entry name" value="NUDIX_hydrolase-like_dom_sf"/>
</dbReference>
<keyword evidence="13" id="KW-1185">Reference proteome</keyword>
<comment type="cofactor">
    <cofactor evidence="1">
        <name>Mg(2+)</name>
        <dbReference type="ChEBI" id="CHEBI:18420"/>
    </cofactor>
</comment>
<evidence type="ECO:0000256" key="1">
    <source>
        <dbReference type="ARBA" id="ARBA00001946"/>
    </source>
</evidence>
<feature type="domain" description="Nudix hydrolase" evidence="11">
    <location>
        <begin position="183"/>
        <end position="309"/>
    </location>
</feature>
<dbReference type="Gene3D" id="3.90.79.20">
    <property type="match status" value="1"/>
</dbReference>
<evidence type="ECO:0000256" key="5">
    <source>
        <dbReference type="ARBA" id="ARBA00022723"/>
    </source>
</evidence>
<dbReference type="InterPro" id="IPR050241">
    <property type="entry name" value="NAD-cap_RNA_hydrolase_NudC"/>
</dbReference>
<dbReference type="PROSITE" id="PS51462">
    <property type="entry name" value="NUDIX"/>
    <property type="match status" value="1"/>
</dbReference>
<evidence type="ECO:0000256" key="3">
    <source>
        <dbReference type="ARBA" id="ARBA00009595"/>
    </source>
</evidence>
<evidence type="ECO:0000259" key="11">
    <source>
        <dbReference type="PROSITE" id="PS51462"/>
    </source>
</evidence>
<evidence type="ECO:0000256" key="9">
    <source>
        <dbReference type="ARBA" id="ARBA00023679"/>
    </source>
</evidence>
<feature type="region of interest" description="Disordered" evidence="10">
    <location>
        <begin position="97"/>
        <end position="121"/>
    </location>
</feature>
<dbReference type="Gene3D" id="3.90.79.10">
    <property type="entry name" value="Nucleoside Triphosphate Pyrophosphohydrolase"/>
    <property type="match status" value="1"/>
</dbReference>
<evidence type="ECO:0000313" key="13">
    <source>
        <dbReference type="Proteomes" id="UP001259347"/>
    </source>
</evidence>
<organism evidence="12 13">
    <name type="scientific">Microbacterium resistens</name>
    <dbReference type="NCBI Taxonomy" id="156977"/>
    <lineage>
        <taxon>Bacteria</taxon>
        <taxon>Bacillati</taxon>
        <taxon>Actinomycetota</taxon>
        <taxon>Actinomycetes</taxon>
        <taxon>Micrococcales</taxon>
        <taxon>Microbacteriaceae</taxon>
        <taxon>Microbacterium</taxon>
    </lineage>
</organism>
<dbReference type="GO" id="GO:0016787">
    <property type="term" value="F:hydrolase activity"/>
    <property type="evidence" value="ECO:0007669"/>
    <property type="project" value="UniProtKB-KW"/>
</dbReference>
<comment type="catalytic activity">
    <reaction evidence="9">
        <text>a 5'-end NAD(+)-phospho-ribonucleoside in mRNA + H2O = a 5'-end phospho-adenosine-phospho-ribonucleoside in mRNA + beta-nicotinamide D-ribonucleotide + 2 H(+)</text>
        <dbReference type="Rhea" id="RHEA:60876"/>
        <dbReference type="Rhea" id="RHEA-COMP:15698"/>
        <dbReference type="Rhea" id="RHEA-COMP:15719"/>
        <dbReference type="ChEBI" id="CHEBI:14649"/>
        <dbReference type="ChEBI" id="CHEBI:15377"/>
        <dbReference type="ChEBI" id="CHEBI:15378"/>
        <dbReference type="ChEBI" id="CHEBI:144029"/>
        <dbReference type="ChEBI" id="CHEBI:144051"/>
    </reaction>
    <physiologicalReaction direction="left-to-right" evidence="9">
        <dbReference type="Rhea" id="RHEA:60877"/>
    </physiologicalReaction>
</comment>
<dbReference type="PANTHER" id="PTHR42904">
    <property type="entry name" value="NUDIX HYDROLASE, NUDC SUBFAMILY"/>
    <property type="match status" value="1"/>
</dbReference>
<accession>A0ABU1S7G0</accession>
<keyword evidence="6 12" id="KW-0378">Hydrolase</keyword>
<keyword evidence="5" id="KW-0479">Metal-binding</keyword>
<evidence type="ECO:0000256" key="8">
    <source>
        <dbReference type="ARBA" id="ARBA00023027"/>
    </source>
</evidence>
<evidence type="ECO:0000256" key="4">
    <source>
        <dbReference type="ARBA" id="ARBA00012381"/>
    </source>
</evidence>
<dbReference type="InterPro" id="IPR015376">
    <property type="entry name" value="Znr_NADH_PPase"/>
</dbReference>
<dbReference type="EMBL" id="JAVDUM010000001">
    <property type="protein sequence ID" value="MDR6865521.1"/>
    <property type="molecule type" value="Genomic_DNA"/>
</dbReference>
<feature type="compositionally biased region" description="Low complexity" evidence="10">
    <location>
        <begin position="97"/>
        <end position="116"/>
    </location>
</feature>
<dbReference type="InterPro" id="IPR000086">
    <property type="entry name" value="NUDIX_hydrolase_dom"/>
</dbReference>
<comment type="caution">
    <text evidence="12">The sequence shown here is derived from an EMBL/GenBank/DDBJ whole genome shotgun (WGS) entry which is preliminary data.</text>
</comment>
<comment type="similarity">
    <text evidence="3">Belongs to the Nudix hydrolase family. NudC subfamily.</text>
</comment>
<dbReference type="NCBIfam" id="NF001299">
    <property type="entry name" value="PRK00241.1"/>
    <property type="match status" value="1"/>
</dbReference>
<protein>
    <recommendedName>
        <fullName evidence="4">NAD(+) diphosphatase</fullName>
        <ecNumber evidence="4">3.6.1.22</ecNumber>
    </recommendedName>
</protein>
<evidence type="ECO:0000256" key="6">
    <source>
        <dbReference type="ARBA" id="ARBA00022801"/>
    </source>
</evidence>
<reference evidence="12 13" key="1">
    <citation type="submission" date="2023-07" db="EMBL/GenBank/DDBJ databases">
        <title>Sorghum-associated microbial communities from plants grown in Nebraska, USA.</title>
        <authorList>
            <person name="Schachtman D."/>
        </authorList>
    </citation>
    <scope>NUCLEOTIDE SEQUENCE [LARGE SCALE GENOMIC DNA]</scope>
    <source>
        <strain evidence="12 13">2980</strain>
    </source>
</reference>
<proteinExistence type="inferred from homology"/>
<comment type="cofactor">
    <cofactor evidence="2">
        <name>Zn(2+)</name>
        <dbReference type="ChEBI" id="CHEBI:29105"/>
    </cofactor>
</comment>
<dbReference type="InterPro" id="IPR049734">
    <property type="entry name" value="NudC-like_C"/>
</dbReference>
<dbReference type="SUPFAM" id="SSF55811">
    <property type="entry name" value="Nudix"/>
    <property type="match status" value="1"/>
</dbReference>
<name>A0ABU1S7G0_9MICO</name>
<dbReference type="Proteomes" id="UP001259347">
    <property type="component" value="Unassembled WGS sequence"/>
</dbReference>
<dbReference type="EC" id="3.6.1.22" evidence="4"/>
<dbReference type="RefSeq" id="WP_310016521.1">
    <property type="nucleotide sequence ID" value="NZ_JAVDUM010000001.1"/>
</dbReference>
<evidence type="ECO:0000313" key="12">
    <source>
        <dbReference type="EMBL" id="MDR6865521.1"/>
    </source>
</evidence>
<keyword evidence="8" id="KW-0520">NAD</keyword>
<evidence type="ECO:0000256" key="10">
    <source>
        <dbReference type="SAM" id="MobiDB-lite"/>
    </source>
</evidence>
<dbReference type="PANTHER" id="PTHR42904:SF6">
    <property type="entry name" value="NAD-CAPPED RNA HYDROLASE NUDT12"/>
    <property type="match status" value="1"/>
</dbReference>
<keyword evidence="7" id="KW-0460">Magnesium</keyword>
<evidence type="ECO:0000256" key="7">
    <source>
        <dbReference type="ARBA" id="ARBA00022842"/>
    </source>
</evidence>
<dbReference type="CDD" id="cd03429">
    <property type="entry name" value="NUDIX_NADH_pyrophosphatase_Nudt13"/>
    <property type="match status" value="1"/>
</dbReference>
<dbReference type="InterPro" id="IPR020084">
    <property type="entry name" value="NUDIX_hydrolase_CS"/>
</dbReference>
<dbReference type="PROSITE" id="PS00893">
    <property type="entry name" value="NUDIX_BOX"/>
    <property type="match status" value="1"/>
</dbReference>
<dbReference type="Pfam" id="PF00293">
    <property type="entry name" value="NUDIX"/>
    <property type="match status" value="1"/>
</dbReference>
<dbReference type="Pfam" id="PF09297">
    <property type="entry name" value="Zn_ribbon_NUD"/>
    <property type="match status" value="1"/>
</dbReference>
<evidence type="ECO:0000256" key="2">
    <source>
        <dbReference type="ARBA" id="ARBA00001947"/>
    </source>
</evidence>
<gene>
    <name evidence="12" type="ORF">J2Y69_000103</name>
</gene>